<reference evidence="1 2" key="1">
    <citation type="submission" date="2019-08" db="EMBL/GenBank/DDBJ databases">
        <title>Draft genome sequences of two oriental melons (Cucumis melo L. var makuwa).</title>
        <authorList>
            <person name="Kwon S.-Y."/>
        </authorList>
    </citation>
    <scope>NUCLEOTIDE SEQUENCE [LARGE SCALE GENOMIC DNA]</scope>
    <source>
        <strain evidence="2">cv. Chang Bougi</strain>
        <tissue evidence="1">Leaf</tissue>
    </source>
</reference>
<organism evidence="1 2">
    <name type="scientific">Cucumis melo var. makuwa</name>
    <name type="common">Oriental melon</name>
    <dbReference type="NCBI Taxonomy" id="1194695"/>
    <lineage>
        <taxon>Eukaryota</taxon>
        <taxon>Viridiplantae</taxon>
        <taxon>Streptophyta</taxon>
        <taxon>Embryophyta</taxon>
        <taxon>Tracheophyta</taxon>
        <taxon>Spermatophyta</taxon>
        <taxon>Magnoliopsida</taxon>
        <taxon>eudicotyledons</taxon>
        <taxon>Gunneridae</taxon>
        <taxon>Pentapetalae</taxon>
        <taxon>rosids</taxon>
        <taxon>fabids</taxon>
        <taxon>Cucurbitales</taxon>
        <taxon>Cucurbitaceae</taxon>
        <taxon>Benincaseae</taxon>
        <taxon>Cucumis</taxon>
    </lineage>
</organism>
<evidence type="ECO:0000313" key="2">
    <source>
        <dbReference type="Proteomes" id="UP000321947"/>
    </source>
</evidence>
<dbReference type="EMBL" id="SSTD01012658">
    <property type="protein sequence ID" value="TYK08520.1"/>
    <property type="molecule type" value="Genomic_DNA"/>
</dbReference>
<dbReference type="AlphaFoldDB" id="A0A5D3CAZ8"/>
<protein>
    <submittedName>
        <fullName evidence="1">Retrovirus-related Pol polyprotein from transposon TNT 1-94</fullName>
    </submittedName>
</protein>
<proteinExistence type="predicted"/>
<name>A0A5D3CAZ8_CUCMM</name>
<comment type="caution">
    <text evidence="1">The sequence shown here is derived from an EMBL/GenBank/DDBJ whole genome shotgun (WGS) entry which is preliminary data.</text>
</comment>
<accession>A0A5D3CAZ8</accession>
<gene>
    <name evidence="1" type="ORF">E5676_scaffold323G00570</name>
</gene>
<dbReference type="Proteomes" id="UP000321947">
    <property type="component" value="Unassembled WGS sequence"/>
</dbReference>
<sequence length="90" mass="10208">MKDLGEADVILGIKIARTEDEIFLDQTHYVEKILKKYNYFDSKPACTPYDSSVKLFKNTGDSVNQYEDDRVKDDSTAAAVKKQAGFEACY</sequence>
<evidence type="ECO:0000313" key="1">
    <source>
        <dbReference type="EMBL" id="TYK08520.1"/>
    </source>
</evidence>